<evidence type="ECO:0000313" key="3">
    <source>
        <dbReference type="Proteomes" id="UP000027195"/>
    </source>
</evidence>
<dbReference type="InParanoid" id="A0A067MK91"/>
<dbReference type="HOGENOM" id="CLU_750028_0_0_1"/>
<organism evidence="2 3">
    <name type="scientific">Botryobasidium botryosum (strain FD-172 SS1)</name>
    <dbReference type="NCBI Taxonomy" id="930990"/>
    <lineage>
        <taxon>Eukaryota</taxon>
        <taxon>Fungi</taxon>
        <taxon>Dikarya</taxon>
        <taxon>Basidiomycota</taxon>
        <taxon>Agaricomycotina</taxon>
        <taxon>Agaricomycetes</taxon>
        <taxon>Cantharellales</taxon>
        <taxon>Botryobasidiaceae</taxon>
        <taxon>Botryobasidium</taxon>
    </lineage>
</organism>
<feature type="compositionally biased region" description="Polar residues" evidence="1">
    <location>
        <begin position="48"/>
        <end position="59"/>
    </location>
</feature>
<evidence type="ECO:0000313" key="2">
    <source>
        <dbReference type="EMBL" id="KDQ11981.1"/>
    </source>
</evidence>
<reference evidence="3" key="1">
    <citation type="journal article" date="2014" name="Proc. Natl. Acad. Sci. U.S.A.">
        <title>Extensive sampling of basidiomycete genomes demonstrates inadequacy of the white-rot/brown-rot paradigm for wood decay fungi.</title>
        <authorList>
            <person name="Riley R."/>
            <person name="Salamov A.A."/>
            <person name="Brown D.W."/>
            <person name="Nagy L.G."/>
            <person name="Floudas D."/>
            <person name="Held B.W."/>
            <person name="Levasseur A."/>
            <person name="Lombard V."/>
            <person name="Morin E."/>
            <person name="Otillar R."/>
            <person name="Lindquist E.A."/>
            <person name="Sun H."/>
            <person name="LaButti K.M."/>
            <person name="Schmutz J."/>
            <person name="Jabbour D."/>
            <person name="Luo H."/>
            <person name="Baker S.E."/>
            <person name="Pisabarro A.G."/>
            <person name="Walton J.D."/>
            <person name="Blanchette R.A."/>
            <person name="Henrissat B."/>
            <person name="Martin F."/>
            <person name="Cullen D."/>
            <person name="Hibbett D.S."/>
            <person name="Grigoriev I.V."/>
        </authorList>
    </citation>
    <scope>NUCLEOTIDE SEQUENCE [LARGE SCALE GENOMIC DNA]</scope>
    <source>
        <strain evidence="3">FD-172 SS1</strain>
    </source>
</reference>
<keyword evidence="3" id="KW-1185">Reference proteome</keyword>
<sequence length="369" mass="39839">MSNSHGDRRPVSLLEVAAISAQSQRQNRHTVATSFPTLELAGSPPLSTPSDAASETGSFVTAYDTAPNAYSTADAPDPGHPFTTLWDDNLALTAAQAAPHPESKPLGTPYLRAVNTGRFKVPSREPSRSGLHRNQRWIPRTRKEDVKNMPGARMNPVQIKTIFQPPKIYISSNQSAASSVSKALPLVPEGGHVPLSSSKSPKRPQILQPHAGPQDKVLIKLRELSQDEDKASPPSVGGEDAADALLGTSQGSPQARIRRGAPPPALYRESSGLRDYLRQRISARSQESAEHSPSARYRRIPAPSVQGESHELSNIPTSPGGVRIGRPHALPRASDAGTPRSLGAALPNREQRNPIGEAWRMVTRRFLCR</sequence>
<proteinExistence type="predicted"/>
<name>A0A067MK91_BOTB1</name>
<protein>
    <submittedName>
        <fullName evidence="2">Uncharacterized protein</fullName>
    </submittedName>
</protein>
<accession>A0A067MK91</accession>
<feature type="compositionally biased region" description="Basic and acidic residues" evidence="1">
    <location>
        <begin position="217"/>
        <end position="231"/>
    </location>
</feature>
<gene>
    <name evidence="2" type="ORF">BOTBODRAFT_46061</name>
</gene>
<dbReference type="AlphaFoldDB" id="A0A067MK91"/>
<evidence type="ECO:0000256" key="1">
    <source>
        <dbReference type="SAM" id="MobiDB-lite"/>
    </source>
</evidence>
<feature type="region of interest" description="Disordered" evidence="1">
    <location>
        <begin position="303"/>
        <end position="349"/>
    </location>
</feature>
<dbReference type="Proteomes" id="UP000027195">
    <property type="component" value="Unassembled WGS sequence"/>
</dbReference>
<feature type="region of interest" description="Disordered" evidence="1">
    <location>
        <begin position="20"/>
        <end position="59"/>
    </location>
</feature>
<dbReference type="EMBL" id="KL198053">
    <property type="protein sequence ID" value="KDQ11981.1"/>
    <property type="molecule type" value="Genomic_DNA"/>
</dbReference>
<feature type="region of interest" description="Disordered" evidence="1">
    <location>
        <begin position="191"/>
        <end position="273"/>
    </location>
</feature>
<feature type="compositionally biased region" description="Polar residues" evidence="1">
    <location>
        <begin position="20"/>
        <end position="36"/>
    </location>
</feature>